<evidence type="ECO:0000313" key="3">
    <source>
        <dbReference type="Proteomes" id="UP001597213"/>
    </source>
</evidence>
<proteinExistence type="predicted"/>
<accession>A0ABW4R5Y4</accession>
<dbReference type="EMBL" id="JBHUEN010000020">
    <property type="protein sequence ID" value="MFD1881578.1"/>
    <property type="molecule type" value="Genomic_DNA"/>
</dbReference>
<feature type="compositionally biased region" description="Low complexity" evidence="1">
    <location>
        <begin position="66"/>
        <end position="76"/>
    </location>
</feature>
<feature type="region of interest" description="Disordered" evidence="1">
    <location>
        <begin position="109"/>
        <end position="143"/>
    </location>
</feature>
<protein>
    <submittedName>
        <fullName evidence="2">Uncharacterized protein</fullName>
    </submittedName>
</protein>
<gene>
    <name evidence="2" type="ORF">ACFSCT_07610</name>
</gene>
<evidence type="ECO:0000313" key="2">
    <source>
        <dbReference type="EMBL" id="MFD1881578.1"/>
    </source>
</evidence>
<keyword evidence="3" id="KW-1185">Reference proteome</keyword>
<evidence type="ECO:0000256" key="1">
    <source>
        <dbReference type="SAM" id="MobiDB-lite"/>
    </source>
</evidence>
<organism evidence="2 3">
    <name type="scientific">Paracoccus pacificus</name>
    <dbReference type="NCBI Taxonomy" id="1463598"/>
    <lineage>
        <taxon>Bacteria</taxon>
        <taxon>Pseudomonadati</taxon>
        <taxon>Pseudomonadota</taxon>
        <taxon>Alphaproteobacteria</taxon>
        <taxon>Rhodobacterales</taxon>
        <taxon>Paracoccaceae</taxon>
        <taxon>Paracoccus</taxon>
    </lineage>
</organism>
<comment type="caution">
    <text evidence="2">The sequence shown here is derived from an EMBL/GenBank/DDBJ whole genome shotgun (WGS) entry which is preliminary data.</text>
</comment>
<feature type="region of interest" description="Disordered" evidence="1">
    <location>
        <begin position="1"/>
        <end position="25"/>
    </location>
</feature>
<sequence length="441" mass="46460">MSDSQGKATPGNGSPPPGGTQPNLWMITGVMPNRREGREPTISMLRVDTSKYQQWKGPPFLPPAQQPQTPSAPWSPMLGTSKDQKFDPYSIPGLQSYVQPMGWNYLVPPSKEEEKEEEKADEKKDPKWEFGQAEKSAKGRDDFLGRRQAGIREYIKSGYTRRNPSDMFRDNLGEDFAKKWKETDYTIAEVSKELWDTGDVKKTSVASGTFGNADSFFAGSGAVLGYGSKGKLKGAVTSKGVEGEISGTAEAYALKGNATMNKDGLVSAEAEAAVLRAQAEGKGEVKLTAEEATLTGKLSASANVVEGKIGGEIALTPTRITRGAAKLINRLFDTNLEGLNDDWDFGIVLNGEVSGAVGAQAEAHAQGGYKKGKLRAEAGAKLGLGVGLGAKAGGGLTGLDKLWNLIKPTPGTGASLQQSGGGGYGNGSWGGFSGKGAGGSW</sequence>
<name>A0ABW4R5Y4_9RHOB</name>
<dbReference type="Proteomes" id="UP001597213">
    <property type="component" value="Unassembled WGS sequence"/>
</dbReference>
<dbReference type="RefSeq" id="WP_379141553.1">
    <property type="nucleotide sequence ID" value="NZ_JBHUEN010000020.1"/>
</dbReference>
<feature type="region of interest" description="Disordered" evidence="1">
    <location>
        <begin position="53"/>
        <end position="86"/>
    </location>
</feature>
<reference evidence="3" key="1">
    <citation type="journal article" date="2019" name="Int. J. Syst. Evol. Microbiol.">
        <title>The Global Catalogue of Microorganisms (GCM) 10K type strain sequencing project: providing services to taxonomists for standard genome sequencing and annotation.</title>
        <authorList>
            <consortium name="The Broad Institute Genomics Platform"/>
            <consortium name="The Broad Institute Genome Sequencing Center for Infectious Disease"/>
            <person name="Wu L."/>
            <person name="Ma J."/>
        </authorList>
    </citation>
    <scope>NUCLEOTIDE SEQUENCE [LARGE SCALE GENOMIC DNA]</scope>
    <source>
        <strain evidence="3">CCUG 56029</strain>
    </source>
</reference>
<feature type="compositionally biased region" description="Basic and acidic residues" evidence="1">
    <location>
        <begin position="110"/>
        <end position="128"/>
    </location>
</feature>